<evidence type="ECO:0000256" key="1">
    <source>
        <dbReference type="ARBA" id="ARBA00022723"/>
    </source>
</evidence>
<proteinExistence type="inferred from homology"/>
<gene>
    <name evidence="9" type="ORF">CSSPTR1EN2_LOCUS17179</name>
</gene>
<dbReference type="Proteomes" id="UP001497512">
    <property type="component" value="Chromosome 4"/>
</dbReference>
<evidence type="ECO:0000313" key="10">
    <source>
        <dbReference type="Proteomes" id="UP001497512"/>
    </source>
</evidence>
<dbReference type="InterPro" id="IPR018253">
    <property type="entry name" value="DnaJ_domain_CS"/>
</dbReference>
<accession>A0ABP0UL52</accession>
<evidence type="ECO:0000256" key="4">
    <source>
        <dbReference type="ARBA" id="ARBA00022833"/>
    </source>
</evidence>
<dbReference type="InterPro" id="IPR008971">
    <property type="entry name" value="HSP40/DnaJ_pept-bd"/>
</dbReference>
<evidence type="ECO:0000256" key="5">
    <source>
        <dbReference type="ARBA" id="ARBA00023186"/>
    </source>
</evidence>
<dbReference type="PRINTS" id="PR00625">
    <property type="entry name" value="JDOMAIN"/>
</dbReference>
<dbReference type="InterPro" id="IPR001305">
    <property type="entry name" value="HSP_DnaJ_Cys-rich_dom"/>
</dbReference>
<dbReference type="CDD" id="cd10747">
    <property type="entry name" value="DnaJ_C"/>
    <property type="match status" value="1"/>
</dbReference>
<sequence length="483" mass="51837">MGGLAWRRSLHLLHRFSLGRPLNSSALLAAEDLRGAASSSSWVYPAAVGSGVYSPSRNLWTAAGGNLRVSDAEFACSTRARVIGLGFGNQGSRLSSLEERRRRFHGSGVQRMAQQKKDFYEILGLQSGATQKEIKTAYYSLAKAYHPDVNKENPSAEKQFQEVQQAYEVLKDDEKRAMYDQLGHDAYQQAAAGGAPASGGFEGFSETIFGDMFSGGVDEMFRQAFGGDQQGGGRRHVQVTLSLTFMESAQGCSKKVSFPTSVRCHSCHGTGLPPGVEPQPCKACRGKGRQVMQQGFFTFESTCSSCGGSGHSVKDRCRTCKGQGTVKGTREVDVTIPAGVETGTVLQMRGEGGQGSRGIRPGNLHIQIQVMNHPVFRREGADVHVDATVSVVQAILGGQVQVPTLAGDVVLKLRAGTQPGQKQVLRGKGIKVLNSKHYGDQYVHINVVIPVSINQHQQSLIEEFGRYESAEAGAADQAAEGSG</sequence>
<evidence type="ECO:0000256" key="2">
    <source>
        <dbReference type="ARBA" id="ARBA00022737"/>
    </source>
</evidence>
<keyword evidence="4 6" id="KW-0862">Zinc</keyword>
<dbReference type="PROSITE" id="PS51188">
    <property type="entry name" value="ZF_CR"/>
    <property type="match status" value="1"/>
</dbReference>
<dbReference type="InterPro" id="IPR012724">
    <property type="entry name" value="DnaJ"/>
</dbReference>
<keyword evidence="2" id="KW-0677">Repeat</keyword>
<keyword evidence="1 6" id="KW-0479">Metal-binding</keyword>
<dbReference type="CDD" id="cd06257">
    <property type="entry name" value="DnaJ"/>
    <property type="match status" value="1"/>
</dbReference>
<dbReference type="Gene3D" id="2.10.230.10">
    <property type="entry name" value="Heat shock protein DnaJ, cysteine-rich domain"/>
    <property type="match status" value="1"/>
</dbReference>
<reference evidence="9" key="1">
    <citation type="submission" date="2024-02" db="EMBL/GenBank/DDBJ databases">
        <authorList>
            <consortium name="ELIXIR-Norway"/>
            <consortium name="Elixir Norway"/>
        </authorList>
    </citation>
    <scope>NUCLEOTIDE SEQUENCE</scope>
</reference>
<dbReference type="PANTHER" id="PTHR43096">
    <property type="entry name" value="DNAJ HOMOLOG 1, MITOCHONDRIAL-RELATED"/>
    <property type="match status" value="1"/>
</dbReference>
<dbReference type="NCBIfam" id="NF008035">
    <property type="entry name" value="PRK10767.1"/>
    <property type="match status" value="1"/>
</dbReference>
<dbReference type="CDD" id="cd10719">
    <property type="entry name" value="DnaJ_zf"/>
    <property type="match status" value="1"/>
</dbReference>
<dbReference type="Pfam" id="PF01556">
    <property type="entry name" value="DnaJ_C"/>
    <property type="match status" value="1"/>
</dbReference>
<feature type="domain" description="J" evidence="7">
    <location>
        <begin position="118"/>
        <end position="183"/>
    </location>
</feature>
<dbReference type="Pfam" id="PF00684">
    <property type="entry name" value="DnaJ_CXXCXGXG"/>
    <property type="match status" value="1"/>
</dbReference>
<dbReference type="InterPro" id="IPR001623">
    <property type="entry name" value="DnaJ_domain"/>
</dbReference>
<dbReference type="InterPro" id="IPR002939">
    <property type="entry name" value="DnaJ_C"/>
</dbReference>
<keyword evidence="10" id="KW-1185">Reference proteome</keyword>
<feature type="zinc finger region" description="CR-type" evidence="6">
    <location>
        <begin position="251"/>
        <end position="329"/>
    </location>
</feature>
<keyword evidence="3 6" id="KW-0863">Zinc-finger</keyword>
<dbReference type="SUPFAM" id="SSF46565">
    <property type="entry name" value="Chaperone J-domain"/>
    <property type="match status" value="1"/>
</dbReference>
<dbReference type="SUPFAM" id="SSF57938">
    <property type="entry name" value="DnaJ/Hsp40 cysteine-rich domain"/>
    <property type="match status" value="1"/>
</dbReference>
<organism evidence="9 10">
    <name type="scientific">Sphagnum troendelagicum</name>
    <dbReference type="NCBI Taxonomy" id="128251"/>
    <lineage>
        <taxon>Eukaryota</taxon>
        <taxon>Viridiplantae</taxon>
        <taxon>Streptophyta</taxon>
        <taxon>Embryophyta</taxon>
        <taxon>Bryophyta</taxon>
        <taxon>Sphagnophytina</taxon>
        <taxon>Sphagnopsida</taxon>
        <taxon>Sphagnales</taxon>
        <taxon>Sphagnaceae</taxon>
        <taxon>Sphagnum</taxon>
    </lineage>
</organism>
<dbReference type="SUPFAM" id="SSF49493">
    <property type="entry name" value="HSP40/DnaJ peptide-binding domain"/>
    <property type="match status" value="2"/>
</dbReference>
<dbReference type="Gene3D" id="1.10.287.110">
    <property type="entry name" value="DnaJ domain"/>
    <property type="match status" value="1"/>
</dbReference>
<evidence type="ECO:0000313" key="9">
    <source>
        <dbReference type="EMBL" id="CAK9224133.1"/>
    </source>
</evidence>
<evidence type="ECO:0000259" key="7">
    <source>
        <dbReference type="PROSITE" id="PS50076"/>
    </source>
</evidence>
<protein>
    <submittedName>
        <fullName evidence="9">Uncharacterized protein</fullName>
    </submittedName>
</protein>
<dbReference type="Pfam" id="PF00226">
    <property type="entry name" value="DnaJ"/>
    <property type="match status" value="1"/>
</dbReference>
<feature type="domain" description="CR-type" evidence="8">
    <location>
        <begin position="251"/>
        <end position="329"/>
    </location>
</feature>
<dbReference type="PROSITE" id="PS00636">
    <property type="entry name" value="DNAJ_1"/>
    <property type="match status" value="1"/>
</dbReference>
<dbReference type="Gene3D" id="2.60.260.20">
    <property type="entry name" value="Urease metallochaperone UreE, N-terminal domain"/>
    <property type="match status" value="2"/>
</dbReference>
<dbReference type="EMBL" id="OZ019896">
    <property type="protein sequence ID" value="CAK9224133.1"/>
    <property type="molecule type" value="Genomic_DNA"/>
</dbReference>
<dbReference type="PROSITE" id="PS50076">
    <property type="entry name" value="DNAJ_2"/>
    <property type="match status" value="1"/>
</dbReference>
<dbReference type="PANTHER" id="PTHR43096:SF52">
    <property type="entry name" value="DNAJ HOMOLOG 1, MITOCHONDRIAL-RELATED"/>
    <property type="match status" value="1"/>
</dbReference>
<evidence type="ECO:0000256" key="3">
    <source>
        <dbReference type="ARBA" id="ARBA00022771"/>
    </source>
</evidence>
<dbReference type="InterPro" id="IPR036410">
    <property type="entry name" value="HSP_DnaJ_Cys-rich_dom_sf"/>
</dbReference>
<evidence type="ECO:0000259" key="8">
    <source>
        <dbReference type="PROSITE" id="PS51188"/>
    </source>
</evidence>
<dbReference type="SMART" id="SM00271">
    <property type="entry name" value="DnaJ"/>
    <property type="match status" value="1"/>
</dbReference>
<name>A0ABP0UL52_9BRYO</name>
<evidence type="ECO:0000256" key="6">
    <source>
        <dbReference type="PROSITE-ProRule" id="PRU00546"/>
    </source>
</evidence>
<dbReference type="InterPro" id="IPR036869">
    <property type="entry name" value="J_dom_sf"/>
</dbReference>
<keyword evidence="5" id="KW-0143">Chaperone</keyword>
<dbReference type="HAMAP" id="MF_01152">
    <property type="entry name" value="DnaJ"/>
    <property type="match status" value="1"/>
</dbReference>